<evidence type="ECO:0000313" key="2">
    <source>
        <dbReference type="Proteomes" id="UP000316371"/>
    </source>
</evidence>
<reference evidence="1 2" key="1">
    <citation type="submission" date="2019-07" db="EMBL/GenBank/DDBJ databases">
        <title>Novel species of Flavobacterium.</title>
        <authorList>
            <person name="Liu Q."/>
            <person name="Xin Y.-H."/>
        </authorList>
    </citation>
    <scope>NUCLEOTIDE SEQUENCE [LARGE SCALE GENOMIC DNA]</scope>
    <source>
        <strain evidence="1 2">LB1R34</strain>
    </source>
</reference>
<sequence>MGTNLECYDGDGHFDDHGNVIYTGKKEKEDVNNYDAYSFFDISHNGKNGIVIFLTPKKTGKLNKPEKFKIKFNIKNLIPYESSSFDIKLTEGFLAIVDSKEFDLDLVKKYYDQLSTTTVASKIASGTVGKVESDPIIGEGTGIIRRP</sequence>
<dbReference type="RefSeq" id="WP_144256571.1">
    <property type="nucleotide sequence ID" value="NZ_VJZT01000009.1"/>
</dbReference>
<organism evidence="1 2">
    <name type="scientific">Flavobacterium restrictum</name>
    <dbReference type="NCBI Taxonomy" id="2594428"/>
    <lineage>
        <taxon>Bacteria</taxon>
        <taxon>Pseudomonadati</taxon>
        <taxon>Bacteroidota</taxon>
        <taxon>Flavobacteriia</taxon>
        <taxon>Flavobacteriales</taxon>
        <taxon>Flavobacteriaceae</taxon>
        <taxon>Flavobacterium</taxon>
    </lineage>
</organism>
<dbReference type="AlphaFoldDB" id="A0A553E2H3"/>
<name>A0A553E2H3_9FLAO</name>
<dbReference type="EMBL" id="VJZT01000009">
    <property type="protein sequence ID" value="TRX39228.1"/>
    <property type="molecule type" value="Genomic_DNA"/>
</dbReference>
<dbReference type="Proteomes" id="UP000316371">
    <property type="component" value="Unassembled WGS sequence"/>
</dbReference>
<comment type="caution">
    <text evidence="1">The sequence shown here is derived from an EMBL/GenBank/DDBJ whole genome shotgun (WGS) entry which is preliminary data.</text>
</comment>
<accession>A0A553E2H3</accession>
<gene>
    <name evidence="1" type="ORF">FNW21_09845</name>
</gene>
<protein>
    <submittedName>
        <fullName evidence="1">Uncharacterized protein</fullName>
    </submittedName>
</protein>
<evidence type="ECO:0000313" key="1">
    <source>
        <dbReference type="EMBL" id="TRX39228.1"/>
    </source>
</evidence>
<proteinExistence type="predicted"/>
<keyword evidence="2" id="KW-1185">Reference proteome</keyword>